<evidence type="ECO:0000313" key="11">
    <source>
        <dbReference type="EMBL" id="KAK9291612.1"/>
    </source>
</evidence>
<evidence type="ECO:0000313" key="12">
    <source>
        <dbReference type="Proteomes" id="UP001415857"/>
    </source>
</evidence>
<keyword evidence="12" id="KW-1185">Reference proteome</keyword>
<keyword evidence="3" id="KW-0732">Signal</keyword>
<dbReference type="Pfam" id="PF00082">
    <property type="entry name" value="Peptidase_S8"/>
    <property type="match status" value="1"/>
</dbReference>
<evidence type="ECO:0000256" key="2">
    <source>
        <dbReference type="ARBA" id="ARBA00022670"/>
    </source>
</evidence>
<name>A0AAP0S6U1_LIQFO</name>
<dbReference type="EMBL" id="JBBPBK010000001">
    <property type="protein sequence ID" value="KAK9291612.1"/>
    <property type="molecule type" value="Genomic_DNA"/>
</dbReference>
<dbReference type="InterPro" id="IPR034197">
    <property type="entry name" value="Peptidases_S8_3"/>
</dbReference>
<evidence type="ECO:0000256" key="6">
    <source>
        <dbReference type="PIRSR" id="PIRSR615500-1"/>
    </source>
</evidence>
<dbReference type="Gene3D" id="3.40.50.200">
    <property type="entry name" value="Peptidase S8/S53 domain"/>
    <property type="match status" value="1"/>
</dbReference>
<dbReference type="PROSITE" id="PS51892">
    <property type="entry name" value="SUBTILASE"/>
    <property type="match status" value="1"/>
</dbReference>
<proteinExistence type="inferred from homology"/>
<gene>
    <name evidence="11" type="ORF">L1049_019561</name>
</gene>
<keyword evidence="4 7" id="KW-0378">Hydrolase</keyword>
<dbReference type="CDD" id="cd04852">
    <property type="entry name" value="Peptidases_S8_3"/>
    <property type="match status" value="1"/>
</dbReference>
<dbReference type="PROSITE" id="PS00138">
    <property type="entry name" value="SUBTILASE_SER"/>
    <property type="match status" value="1"/>
</dbReference>
<feature type="active site" description="Charge relay system" evidence="6 7">
    <location>
        <position position="204"/>
    </location>
</feature>
<evidence type="ECO:0000259" key="9">
    <source>
        <dbReference type="Pfam" id="PF05922"/>
    </source>
</evidence>
<feature type="active site" description="Charge relay system" evidence="6 7">
    <location>
        <position position="281"/>
    </location>
</feature>
<dbReference type="PRINTS" id="PR00723">
    <property type="entry name" value="SUBTILISIN"/>
</dbReference>
<dbReference type="InterPro" id="IPR023828">
    <property type="entry name" value="Peptidase_S8_Ser-AS"/>
</dbReference>
<dbReference type="FunFam" id="2.60.40.2310:FF:000002">
    <property type="entry name" value="p69E protein-like"/>
    <property type="match status" value="1"/>
</dbReference>
<dbReference type="CDD" id="cd02120">
    <property type="entry name" value="PA_subtilisin_like"/>
    <property type="match status" value="1"/>
</dbReference>
<keyword evidence="2 7" id="KW-0645">Protease</keyword>
<dbReference type="Gene3D" id="3.30.70.80">
    <property type="entry name" value="Peptidase S8 propeptide/proteinase inhibitor I9"/>
    <property type="match status" value="1"/>
</dbReference>
<evidence type="ECO:0000256" key="4">
    <source>
        <dbReference type="ARBA" id="ARBA00022801"/>
    </source>
</evidence>
<accession>A0AAP0S6U1</accession>
<dbReference type="InterPro" id="IPR041469">
    <property type="entry name" value="Subtilisin-like_FN3"/>
</dbReference>
<dbReference type="Proteomes" id="UP001415857">
    <property type="component" value="Unassembled WGS sequence"/>
</dbReference>
<dbReference type="AlphaFoldDB" id="A0AAP0S6U1"/>
<evidence type="ECO:0000256" key="5">
    <source>
        <dbReference type="ARBA" id="ARBA00022825"/>
    </source>
</evidence>
<dbReference type="SUPFAM" id="SSF52743">
    <property type="entry name" value="Subtilisin-like"/>
    <property type="match status" value="1"/>
</dbReference>
<dbReference type="Pfam" id="PF17766">
    <property type="entry name" value="fn3_6"/>
    <property type="match status" value="1"/>
</dbReference>
<dbReference type="Pfam" id="PF05922">
    <property type="entry name" value="Inhibitor_I9"/>
    <property type="match status" value="1"/>
</dbReference>
<dbReference type="GO" id="GO:0004252">
    <property type="term" value="F:serine-type endopeptidase activity"/>
    <property type="evidence" value="ECO:0007669"/>
    <property type="project" value="UniProtKB-UniRule"/>
</dbReference>
<comment type="similarity">
    <text evidence="1 7">Belongs to the peptidase S8 family.</text>
</comment>
<feature type="domain" description="Inhibitor I9" evidence="9">
    <location>
        <begin position="91"/>
        <end position="169"/>
    </location>
</feature>
<evidence type="ECO:0000256" key="1">
    <source>
        <dbReference type="ARBA" id="ARBA00011073"/>
    </source>
</evidence>
<evidence type="ECO:0000256" key="3">
    <source>
        <dbReference type="ARBA" id="ARBA00022729"/>
    </source>
</evidence>
<dbReference type="FunFam" id="3.50.30.30:FF:000005">
    <property type="entry name" value="subtilisin-like protease SBT1.5"/>
    <property type="match status" value="1"/>
</dbReference>
<protein>
    <submittedName>
        <fullName evidence="11">Uncharacterized protein</fullName>
    </submittedName>
</protein>
<dbReference type="FunFam" id="3.30.70.80:FF:000002">
    <property type="entry name" value="Subtilisin-like protease SBT5.3"/>
    <property type="match status" value="1"/>
</dbReference>
<dbReference type="GO" id="GO:0006508">
    <property type="term" value="P:proteolysis"/>
    <property type="evidence" value="ECO:0007669"/>
    <property type="project" value="UniProtKB-KW"/>
</dbReference>
<feature type="domain" description="Peptidase S8/S53" evidence="8">
    <location>
        <begin position="195"/>
        <end position="645"/>
    </location>
</feature>
<dbReference type="PANTHER" id="PTHR10795">
    <property type="entry name" value="PROPROTEIN CONVERTASE SUBTILISIN/KEXIN"/>
    <property type="match status" value="1"/>
</dbReference>
<reference evidence="11 12" key="1">
    <citation type="journal article" date="2024" name="Plant J.">
        <title>Genome sequences and population genomics reveal climatic adaptation and genomic divergence between two closely related sweetgum species.</title>
        <authorList>
            <person name="Xu W.Q."/>
            <person name="Ren C.Q."/>
            <person name="Zhang X.Y."/>
            <person name="Comes H.P."/>
            <person name="Liu X.H."/>
            <person name="Li Y.G."/>
            <person name="Kettle C.J."/>
            <person name="Jalonen R."/>
            <person name="Gaisberger H."/>
            <person name="Ma Y.Z."/>
            <person name="Qiu Y.X."/>
        </authorList>
    </citation>
    <scope>NUCLEOTIDE SEQUENCE [LARGE SCALE GENOMIC DNA]</scope>
    <source>
        <strain evidence="11">Hangzhou</strain>
    </source>
</reference>
<dbReference type="InterPro" id="IPR015500">
    <property type="entry name" value="Peptidase_S8_subtilisin-rel"/>
</dbReference>
<evidence type="ECO:0000259" key="10">
    <source>
        <dbReference type="Pfam" id="PF17766"/>
    </source>
</evidence>
<dbReference type="InterPro" id="IPR036852">
    <property type="entry name" value="Peptidase_S8/S53_dom_sf"/>
</dbReference>
<feature type="active site" description="Charge relay system" evidence="6 7">
    <location>
        <position position="610"/>
    </location>
</feature>
<comment type="caution">
    <text evidence="11">The sequence shown here is derived from an EMBL/GenBank/DDBJ whole genome shotgun (WGS) entry which is preliminary data.</text>
</comment>
<dbReference type="InterPro" id="IPR045051">
    <property type="entry name" value="SBT"/>
</dbReference>
<organism evidence="11 12">
    <name type="scientific">Liquidambar formosana</name>
    <name type="common">Formosan gum</name>
    <dbReference type="NCBI Taxonomy" id="63359"/>
    <lineage>
        <taxon>Eukaryota</taxon>
        <taxon>Viridiplantae</taxon>
        <taxon>Streptophyta</taxon>
        <taxon>Embryophyta</taxon>
        <taxon>Tracheophyta</taxon>
        <taxon>Spermatophyta</taxon>
        <taxon>Magnoliopsida</taxon>
        <taxon>eudicotyledons</taxon>
        <taxon>Gunneridae</taxon>
        <taxon>Pentapetalae</taxon>
        <taxon>Saxifragales</taxon>
        <taxon>Altingiaceae</taxon>
        <taxon>Liquidambar</taxon>
    </lineage>
</organism>
<keyword evidence="5 7" id="KW-0720">Serine protease</keyword>
<sequence length="832" mass="89359">MNGPSKSRFPEENDLVVSTPRRIAKLPCTLTFKGVTIPSLLTQAESDTCRMRSLLQGKKSKTTLSFVLVALFLILNEQDFLPCLVDAKSNVYIVYMGKRQHDDPELASNSHHEMLATALGSKEASVESMVYSYKHSFSGFAAKMTETQAQRVSELPGVVQVIPNRLHELQTTRSWDYLGLSSQSPTNLLHETKMGDGIIIGLLDTGIWPEAEVFRDEGLGPIPTKWKGVCESGELFNATKSCNRKLIGARYFIKGLEAEYGQPYNATENHEYLSPRGGLQHGTHTSTIAAGSLVANASYNGLAFGTVRGGAPQARLAMYKVCWNLQDGGACTSADMLKAFDVAIDDGVDVLSLSIASAIPLFSDVDMRDGIPIGSFHAVAKGITVVCAAGNAGPGTQTVENTAPWVLTVAASTIDRSFPTLIKLGNNETIMGQAMFTGKDTGFTSLMYPEVSDLQNHRACESLLPNDTSMARNVVLCFTSDGSHLSMLDAETAVRKAGGVGVIVAKSPTANLASCSSNFPCVQVTFDIGTQILFYIRSTRYPQVRLSPSKTHVGKPVSTNVAYFSSRGPSSIAPAILKPDIAAPGVKILAAVSPSDKKMNNAFAFLSGTSMATPHVSGIVALVKSLHSDWSPAAIKSAIVTTAWKTDPSGEPIFAEGEPMKIADPFDFGGGIVNPNSVADPGLIYDMDTMDYIHYLCAMGYNNSVISQLTEQRTSCPRKQPSILDVNLPSITIPSLTKSTTLTRTVTNVGAVNSVYKALIEPPLGITIAVHPDNLIFNSTIKTITFTVIISTAHQVSTGYLFGSLTWTDGVHHVRSPISVRTEIIEYYISDG</sequence>
<dbReference type="InterPro" id="IPR037045">
    <property type="entry name" value="S8pro/Inhibitor_I9_sf"/>
</dbReference>
<dbReference type="InterPro" id="IPR000209">
    <property type="entry name" value="Peptidase_S8/S53_dom"/>
</dbReference>
<feature type="domain" description="Subtilisin-like protease fibronectin type-III" evidence="10">
    <location>
        <begin position="725"/>
        <end position="820"/>
    </location>
</feature>
<dbReference type="FunFam" id="3.40.50.200:FF:000006">
    <property type="entry name" value="Subtilisin-like protease SBT1.5"/>
    <property type="match status" value="1"/>
</dbReference>
<dbReference type="InterPro" id="IPR010259">
    <property type="entry name" value="S8pro/Inhibitor_I9"/>
</dbReference>
<dbReference type="Gene3D" id="3.50.30.30">
    <property type="match status" value="1"/>
</dbReference>
<evidence type="ECO:0000256" key="7">
    <source>
        <dbReference type="PROSITE-ProRule" id="PRU01240"/>
    </source>
</evidence>
<dbReference type="Gene3D" id="2.60.40.2310">
    <property type="match status" value="1"/>
</dbReference>
<evidence type="ECO:0000259" key="8">
    <source>
        <dbReference type="Pfam" id="PF00082"/>
    </source>
</evidence>